<feature type="compositionally biased region" description="Polar residues" evidence="1">
    <location>
        <begin position="78"/>
        <end position="97"/>
    </location>
</feature>
<evidence type="ECO:0000313" key="3">
    <source>
        <dbReference type="Proteomes" id="UP000316621"/>
    </source>
</evidence>
<keyword evidence="3" id="KW-1185">Reference proteome</keyword>
<reference evidence="2 3" key="1">
    <citation type="journal article" date="2018" name="Science">
        <title>The opium poppy genome and morphinan production.</title>
        <authorList>
            <person name="Guo L."/>
            <person name="Winzer T."/>
            <person name="Yang X."/>
            <person name="Li Y."/>
            <person name="Ning Z."/>
            <person name="He Z."/>
            <person name="Teodor R."/>
            <person name="Lu Y."/>
            <person name="Bowser T.A."/>
            <person name="Graham I.A."/>
            <person name="Ye K."/>
        </authorList>
    </citation>
    <scope>NUCLEOTIDE SEQUENCE [LARGE SCALE GENOMIC DNA]</scope>
    <source>
        <strain evidence="3">cv. HN1</strain>
        <tissue evidence="2">Leaves</tissue>
    </source>
</reference>
<dbReference type="Gramene" id="RZC82411">
    <property type="protein sequence ID" value="RZC82411"/>
    <property type="gene ID" value="C5167_045197"/>
</dbReference>
<organism evidence="2 3">
    <name type="scientific">Papaver somniferum</name>
    <name type="common">Opium poppy</name>
    <dbReference type="NCBI Taxonomy" id="3469"/>
    <lineage>
        <taxon>Eukaryota</taxon>
        <taxon>Viridiplantae</taxon>
        <taxon>Streptophyta</taxon>
        <taxon>Embryophyta</taxon>
        <taxon>Tracheophyta</taxon>
        <taxon>Spermatophyta</taxon>
        <taxon>Magnoliopsida</taxon>
        <taxon>Ranunculales</taxon>
        <taxon>Papaveraceae</taxon>
        <taxon>Papaveroideae</taxon>
        <taxon>Papaver</taxon>
    </lineage>
</organism>
<feature type="region of interest" description="Disordered" evidence="1">
    <location>
        <begin position="78"/>
        <end position="107"/>
    </location>
</feature>
<gene>
    <name evidence="2" type="ORF">C5167_045197</name>
</gene>
<evidence type="ECO:0000313" key="2">
    <source>
        <dbReference type="EMBL" id="RZC82411.1"/>
    </source>
</evidence>
<name>A0A4Y7LDQ1_PAPSO</name>
<protein>
    <submittedName>
        <fullName evidence="2">Uncharacterized protein</fullName>
    </submittedName>
</protein>
<proteinExistence type="predicted"/>
<sequence>MASIHDEPEISPEEEEHMKNMARYRDHLIAKTIERRERAAKEAIAGGASPKVTITKSPNMIGSFFPQAYSINQYRMTSSGDGHCTSSAPKEATSANKEANGVEGKTV</sequence>
<evidence type="ECO:0000256" key="1">
    <source>
        <dbReference type="SAM" id="MobiDB-lite"/>
    </source>
</evidence>
<dbReference type="Proteomes" id="UP000316621">
    <property type="component" value="Chromosome 11"/>
</dbReference>
<accession>A0A4Y7LDQ1</accession>
<dbReference type="EMBL" id="CM010725">
    <property type="protein sequence ID" value="RZC82411.1"/>
    <property type="molecule type" value="Genomic_DNA"/>
</dbReference>
<dbReference type="AlphaFoldDB" id="A0A4Y7LDQ1"/>